<name>A0A1H3C4Q4_9PROT</name>
<evidence type="ECO:0000313" key="2">
    <source>
        <dbReference type="EMBL" id="SDX48614.1"/>
    </source>
</evidence>
<keyword evidence="3" id="KW-1185">Reference proteome</keyword>
<keyword evidence="1" id="KW-0472">Membrane</keyword>
<reference evidence="2 3" key="1">
    <citation type="submission" date="2016-10" db="EMBL/GenBank/DDBJ databases">
        <authorList>
            <person name="de Groot N.N."/>
        </authorList>
    </citation>
    <scope>NUCLEOTIDE SEQUENCE [LARGE SCALE GENOMIC DNA]</scope>
    <source>
        <strain evidence="2 3">Nm1</strain>
    </source>
</reference>
<dbReference type="OrthoDB" id="8558640at2"/>
<accession>A0A1H3C4Q4</accession>
<dbReference type="AlphaFoldDB" id="A0A1H3C4Q4"/>
<dbReference type="EMBL" id="FNOY01000002">
    <property type="protein sequence ID" value="SDX48614.1"/>
    <property type="molecule type" value="Genomic_DNA"/>
</dbReference>
<evidence type="ECO:0000256" key="1">
    <source>
        <dbReference type="SAM" id="Phobius"/>
    </source>
</evidence>
<feature type="transmembrane region" description="Helical" evidence="1">
    <location>
        <begin position="187"/>
        <end position="205"/>
    </location>
</feature>
<proteinExistence type="predicted"/>
<dbReference type="RefSeq" id="WP_090411210.1">
    <property type="nucleotide sequence ID" value="NZ_FNOY01000002.1"/>
</dbReference>
<protein>
    <submittedName>
        <fullName evidence="2">Uncharacterized protein</fullName>
    </submittedName>
</protein>
<evidence type="ECO:0000313" key="3">
    <source>
        <dbReference type="Proteomes" id="UP000198640"/>
    </source>
</evidence>
<gene>
    <name evidence="2" type="ORF">SAMN05421881_100248</name>
</gene>
<sequence length="210" mass="23376">MMETWQELSLNTRRLLVTLGIISVIVLIGMQFHVSSQGDMSDTYPKGFRGGTCTIETDSLLIGFSAYLIPKDYEIPQDAMSALSVPVLCGKVPGPGMLDVTIDLLYPEAIRDKPLALRLAKLEAAGSERDILSLPASLYRSGTISQALQLDQPGQYSLYIQGQNLDNQDFSLEMPIKVGTEWWEELLTNWPLVLILAGALFFYNFRRVVD</sequence>
<dbReference type="Proteomes" id="UP000198640">
    <property type="component" value="Unassembled WGS sequence"/>
</dbReference>
<keyword evidence="1" id="KW-1133">Transmembrane helix</keyword>
<keyword evidence="1" id="KW-0812">Transmembrane</keyword>
<organism evidence="2 3">
    <name type="scientific">Nitrosomonas halophila</name>
    <dbReference type="NCBI Taxonomy" id="44576"/>
    <lineage>
        <taxon>Bacteria</taxon>
        <taxon>Pseudomonadati</taxon>
        <taxon>Pseudomonadota</taxon>
        <taxon>Betaproteobacteria</taxon>
        <taxon>Nitrosomonadales</taxon>
        <taxon>Nitrosomonadaceae</taxon>
        <taxon>Nitrosomonas</taxon>
    </lineage>
</organism>
<feature type="transmembrane region" description="Helical" evidence="1">
    <location>
        <begin position="15"/>
        <end position="34"/>
    </location>
</feature>